<feature type="transmembrane region" description="Helical" evidence="8">
    <location>
        <begin position="117"/>
        <end position="142"/>
    </location>
</feature>
<feature type="transmembrane region" description="Helical" evidence="8">
    <location>
        <begin position="309"/>
        <end position="338"/>
    </location>
</feature>
<feature type="transmembrane region" description="Helical" evidence="8">
    <location>
        <begin position="223"/>
        <end position="243"/>
    </location>
</feature>
<evidence type="ECO:0000256" key="8">
    <source>
        <dbReference type="SAM" id="Phobius"/>
    </source>
</evidence>
<dbReference type="RefSeq" id="WP_090398496.1">
    <property type="nucleotide sequence ID" value="NZ_FNEN01000007.1"/>
</dbReference>
<feature type="transmembrane region" description="Helical" evidence="8">
    <location>
        <begin position="148"/>
        <end position="169"/>
    </location>
</feature>
<evidence type="ECO:0000256" key="3">
    <source>
        <dbReference type="ARBA" id="ARBA00022448"/>
    </source>
</evidence>
<evidence type="ECO:0000256" key="6">
    <source>
        <dbReference type="ARBA" id="ARBA00023136"/>
    </source>
</evidence>
<feature type="transmembrane region" description="Helical" evidence="8">
    <location>
        <begin position="6"/>
        <end position="25"/>
    </location>
</feature>
<dbReference type="AlphaFoldDB" id="A0A1G8P3S4"/>
<evidence type="ECO:0000313" key="9">
    <source>
        <dbReference type="EMBL" id="SDI87082.1"/>
    </source>
</evidence>
<evidence type="ECO:0000256" key="4">
    <source>
        <dbReference type="ARBA" id="ARBA00022692"/>
    </source>
</evidence>
<feature type="transmembrane region" description="Helical" evidence="8">
    <location>
        <begin position="359"/>
        <end position="378"/>
    </location>
</feature>
<dbReference type="Gene3D" id="1.20.1730.10">
    <property type="entry name" value="Sodium/glucose cotransporter"/>
    <property type="match status" value="1"/>
</dbReference>
<proteinExistence type="inferred from homology"/>
<feature type="transmembrane region" description="Helical" evidence="8">
    <location>
        <begin position="181"/>
        <end position="203"/>
    </location>
</feature>
<dbReference type="GO" id="GO:0022857">
    <property type="term" value="F:transmembrane transporter activity"/>
    <property type="evidence" value="ECO:0007669"/>
    <property type="project" value="InterPro"/>
</dbReference>
<reference evidence="9 10" key="1">
    <citation type="submission" date="2016-10" db="EMBL/GenBank/DDBJ databases">
        <authorList>
            <person name="de Groot N.N."/>
        </authorList>
    </citation>
    <scope>NUCLEOTIDE SEQUENCE [LARGE SCALE GENOMIC DNA]</scope>
    <source>
        <strain evidence="9 10">DSM 21771</strain>
    </source>
</reference>
<keyword evidence="4 8" id="KW-0812">Transmembrane</keyword>
<accession>A0A1G8P3S4</accession>
<dbReference type="EMBL" id="FNEN01000007">
    <property type="protein sequence ID" value="SDI87082.1"/>
    <property type="molecule type" value="Genomic_DNA"/>
</dbReference>
<evidence type="ECO:0000256" key="5">
    <source>
        <dbReference type="ARBA" id="ARBA00022989"/>
    </source>
</evidence>
<dbReference type="InterPro" id="IPR050277">
    <property type="entry name" value="Sodium:Solute_Symporter"/>
</dbReference>
<feature type="transmembrane region" description="Helical" evidence="8">
    <location>
        <begin position="263"/>
        <end position="289"/>
    </location>
</feature>
<evidence type="ECO:0000256" key="1">
    <source>
        <dbReference type="ARBA" id="ARBA00004141"/>
    </source>
</evidence>
<gene>
    <name evidence="9" type="ORF">SAMN04488123_107181</name>
</gene>
<dbReference type="GO" id="GO:0005886">
    <property type="term" value="C:plasma membrane"/>
    <property type="evidence" value="ECO:0007669"/>
    <property type="project" value="TreeGrafter"/>
</dbReference>
<comment type="similarity">
    <text evidence="2 7">Belongs to the sodium:solute symporter (SSF) (TC 2.A.21) family.</text>
</comment>
<keyword evidence="10" id="KW-1185">Reference proteome</keyword>
<feature type="transmembrane region" description="Helical" evidence="8">
    <location>
        <begin position="416"/>
        <end position="434"/>
    </location>
</feature>
<dbReference type="Proteomes" id="UP000198853">
    <property type="component" value="Unassembled WGS sequence"/>
</dbReference>
<sequence>MNAIVAIIATTFIVLTVVGSVSLYVGKKKKGEENWTVAGRSLPLYVIVGTQFASAQGGGMLVAQIGIGYDAGWSAIMYGSFVGIGLFLLVILAKWLRIQRFATIPEIFIKLYGNHKVLVTTATIMTIIVPFGWVCTQLVAFGSLFSEITGLSSSLLIVIFAGISLIFILPAGLASVAWTDFIFGCMMVIMAVASVVFAINLAGGWDTMTNNVPQEIVSFPEGLGAAGLTTIALWALSTLPGTLTNQMYYLRIFSSKNVSTARWSLGITAIVIVLSVVWASIMGMSIRSVNPNLADEEMAAGWFLTQLPIWFLALYSAFIIASIMSTISSAVQSVVANITRDIYKSYINPSVSEKSLLKLSRRFSILILILGIVLSIMFPGALDWLVATYAYSASGLLVPIFLGFALKNTRFLTQQGVIGSIIMGILGTGTAHIIGTNIPYAIFGLVTSLLGILVISFFTKNKSKSESAHPM</sequence>
<feature type="transmembrane region" description="Helical" evidence="8">
    <location>
        <begin position="440"/>
        <end position="459"/>
    </location>
</feature>
<dbReference type="PROSITE" id="PS50283">
    <property type="entry name" value="NA_SOLUT_SYMP_3"/>
    <property type="match status" value="1"/>
</dbReference>
<dbReference type="InterPro" id="IPR001734">
    <property type="entry name" value="Na/solute_symporter"/>
</dbReference>
<dbReference type="PANTHER" id="PTHR48086:SF7">
    <property type="entry name" value="SODIUM-SOLUTE SYMPORTER-RELATED"/>
    <property type="match status" value="1"/>
</dbReference>
<dbReference type="PANTHER" id="PTHR48086">
    <property type="entry name" value="SODIUM/PROLINE SYMPORTER-RELATED"/>
    <property type="match status" value="1"/>
</dbReference>
<keyword evidence="5 8" id="KW-1133">Transmembrane helix</keyword>
<evidence type="ECO:0000313" key="10">
    <source>
        <dbReference type="Proteomes" id="UP000198853"/>
    </source>
</evidence>
<dbReference type="InterPro" id="IPR038377">
    <property type="entry name" value="Na/Glc_symporter_sf"/>
</dbReference>
<keyword evidence="3" id="KW-0813">Transport</keyword>
<protein>
    <submittedName>
        <fullName evidence="9">Solute:Na+ symporter, SSS family</fullName>
    </submittedName>
</protein>
<dbReference type="Pfam" id="PF00474">
    <property type="entry name" value="SSF"/>
    <property type="match status" value="1"/>
</dbReference>
<feature type="transmembrane region" description="Helical" evidence="8">
    <location>
        <begin position="384"/>
        <end position="404"/>
    </location>
</feature>
<evidence type="ECO:0000256" key="2">
    <source>
        <dbReference type="ARBA" id="ARBA00006434"/>
    </source>
</evidence>
<feature type="transmembrane region" description="Helical" evidence="8">
    <location>
        <begin position="75"/>
        <end position="96"/>
    </location>
</feature>
<keyword evidence="6 8" id="KW-0472">Membrane</keyword>
<organism evidence="9 10">
    <name type="scientific">Natribacillus halophilus</name>
    <dbReference type="NCBI Taxonomy" id="549003"/>
    <lineage>
        <taxon>Bacteria</taxon>
        <taxon>Bacillati</taxon>
        <taxon>Bacillota</taxon>
        <taxon>Bacilli</taxon>
        <taxon>Bacillales</taxon>
        <taxon>Bacillaceae</taxon>
        <taxon>Natribacillus</taxon>
    </lineage>
</organism>
<evidence type="ECO:0000256" key="7">
    <source>
        <dbReference type="RuleBase" id="RU362091"/>
    </source>
</evidence>
<feature type="transmembrane region" description="Helical" evidence="8">
    <location>
        <begin position="45"/>
        <end position="69"/>
    </location>
</feature>
<dbReference type="CDD" id="cd10322">
    <property type="entry name" value="SLC5sbd"/>
    <property type="match status" value="1"/>
</dbReference>
<dbReference type="OrthoDB" id="9810181at2"/>
<name>A0A1G8P3S4_9BACI</name>
<comment type="subcellular location">
    <subcellularLocation>
        <location evidence="1">Membrane</location>
        <topology evidence="1">Multi-pass membrane protein</topology>
    </subcellularLocation>
</comment>